<feature type="domain" description="Glycosyl transferase family 1" evidence="2">
    <location>
        <begin position="209"/>
        <end position="362"/>
    </location>
</feature>
<comment type="caution">
    <text evidence="3">The sequence shown here is derived from an EMBL/GenBank/DDBJ whole genome shotgun (WGS) entry which is preliminary data.</text>
</comment>
<dbReference type="SUPFAM" id="SSF53756">
    <property type="entry name" value="UDP-Glycosyltransferase/glycogen phosphorylase"/>
    <property type="match status" value="1"/>
</dbReference>
<evidence type="ECO:0000259" key="2">
    <source>
        <dbReference type="Pfam" id="PF00534"/>
    </source>
</evidence>
<evidence type="ECO:0000256" key="1">
    <source>
        <dbReference type="SAM" id="Phobius"/>
    </source>
</evidence>
<feature type="transmembrane region" description="Helical" evidence="1">
    <location>
        <begin position="7"/>
        <end position="29"/>
    </location>
</feature>
<evidence type="ECO:0000313" key="3">
    <source>
        <dbReference type="EMBL" id="TLG77448.1"/>
    </source>
</evidence>
<dbReference type="RefSeq" id="WP_138190058.1">
    <property type="nucleotide sequence ID" value="NZ_VBWP01000001.1"/>
</dbReference>
<dbReference type="GO" id="GO:0016757">
    <property type="term" value="F:glycosyltransferase activity"/>
    <property type="evidence" value="ECO:0007669"/>
    <property type="project" value="InterPro"/>
</dbReference>
<keyword evidence="1" id="KW-0472">Membrane</keyword>
<keyword evidence="1" id="KW-0812">Transmembrane</keyword>
<sequence length="390" mass="44704">MKKHLRFYVYGLPTGGTTIAIIRLANVLIESFNVSIFSAWEPDKASVYKMLDKRVKIETFHPNVEINQKYPFGIRAIRWQFLRFFGRLALKNKGMFKLAHRFLEKADWEIGFTETEDVLRFLAWSHLKKEQKKLVIHTDFYQNAEMNHICNDIQHTIAEVVGETVAVSDYITKTIHSKVPNANVETCYNLVDFDNLIEQSVEYGVTRIDNAPHIICVGRFSPVKGHIRLLEAHMELLKRDCLHHLFFIGHGGADEKRVADFIENNMLSNTVHLTGYKDNPYPYFKMSDGLIQASFTEGLPTTLIEGLAFHLPMAATAVGGTKEILGISDEFGVVVENNSEGVEFALEKLVTDKKWREAMRDKNADKHMKQFYNPQKWINLFTESGATNND</sequence>
<dbReference type="EMBL" id="VBWP01000001">
    <property type="protein sequence ID" value="TLG77448.1"/>
    <property type="molecule type" value="Genomic_DNA"/>
</dbReference>
<keyword evidence="4" id="KW-1185">Reference proteome</keyword>
<keyword evidence="3" id="KW-0808">Transferase</keyword>
<proteinExistence type="predicted"/>
<dbReference type="PANTHER" id="PTHR12526:SF630">
    <property type="entry name" value="GLYCOSYLTRANSFERASE"/>
    <property type="match status" value="1"/>
</dbReference>
<dbReference type="Proteomes" id="UP000306912">
    <property type="component" value="Unassembled WGS sequence"/>
</dbReference>
<dbReference type="Gene3D" id="3.40.50.2000">
    <property type="entry name" value="Glycogen Phosphorylase B"/>
    <property type="match status" value="2"/>
</dbReference>
<protein>
    <submittedName>
        <fullName evidence="3">Glycosyltransferase</fullName>
    </submittedName>
</protein>
<dbReference type="InParanoid" id="A0A5R8QHG5"/>
<dbReference type="AlphaFoldDB" id="A0A5R8QHG5"/>
<dbReference type="Pfam" id="PF00534">
    <property type="entry name" value="Glycos_transf_1"/>
    <property type="match status" value="1"/>
</dbReference>
<evidence type="ECO:0000313" key="4">
    <source>
        <dbReference type="Proteomes" id="UP000306912"/>
    </source>
</evidence>
<dbReference type="InterPro" id="IPR001296">
    <property type="entry name" value="Glyco_trans_1"/>
</dbReference>
<organism evidence="3 4">
    <name type="scientific">Culicoidibacter larvae</name>
    <dbReference type="NCBI Taxonomy" id="2579976"/>
    <lineage>
        <taxon>Bacteria</taxon>
        <taxon>Bacillati</taxon>
        <taxon>Bacillota</taxon>
        <taxon>Culicoidibacteria</taxon>
        <taxon>Culicoidibacterales</taxon>
        <taxon>Culicoidibacteraceae</taxon>
        <taxon>Culicoidibacter</taxon>
    </lineage>
</organism>
<accession>A0A5R8QHG5</accession>
<dbReference type="CDD" id="cd03811">
    <property type="entry name" value="GT4_GT28_WabH-like"/>
    <property type="match status" value="1"/>
</dbReference>
<dbReference type="PANTHER" id="PTHR12526">
    <property type="entry name" value="GLYCOSYLTRANSFERASE"/>
    <property type="match status" value="1"/>
</dbReference>
<name>A0A5R8QHG5_9FIRM</name>
<gene>
    <name evidence="3" type="ORF">FEZ08_02170</name>
</gene>
<dbReference type="OrthoDB" id="9762705at2"/>
<reference evidence="3 4" key="1">
    <citation type="submission" date="2019-05" db="EMBL/GenBank/DDBJ databases">
        <title>Culicoidintestinum kansasii gen. nov., sp. nov. from the gastrointestinal tract of the biting midge, Culicoides sonorensis.</title>
        <authorList>
            <person name="Neupane S."/>
            <person name="Ghosh A."/>
            <person name="Gunther S."/>
            <person name="Martin K."/>
            <person name="Zurek L."/>
        </authorList>
    </citation>
    <scope>NUCLEOTIDE SEQUENCE [LARGE SCALE GENOMIC DNA]</scope>
    <source>
        <strain evidence="3 4">CS-1</strain>
    </source>
</reference>
<keyword evidence="1" id="KW-1133">Transmembrane helix</keyword>